<accession>A0A2T0UC32</accession>
<sequence length="47" mass="5568">MKLHLQHIPKRYWKHLTMPNSLKASNQLDLIFLVIDILGVLPHLFFS</sequence>
<gene>
    <name evidence="1" type="ORF">B0I27_101467</name>
</gene>
<proteinExistence type="predicted"/>
<evidence type="ECO:0000313" key="1">
    <source>
        <dbReference type="EMBL" id="PRY55495.1"/>
    </source>
</evidence>
<name>A0A2T0UC32_9SPHI</name>
<reference evidence="1 2" key="1">
    <citation type="submission" date="2018-03" db="EMBL/GenBank/DDBJ databases">
        <title>Genomic Encyclopedia of Type Strains, Phase III (KMG-III): the genomes of soil and plant-associated and newly described type strains.</title>
        <authorList>
            <person name="Whitman W."/>
        </authorList>
    </citation>
    <scope>NUCLEOTIDE SEQUENCE [LARGE SCALE GENOMIC DNA]</scope>
    <source>
        <strain evidence="1 2">CGMCC 1.9313</strain>
    </source>
</reference>
<organism evidence="1 2">
    <name type="scientific">Arcticibacter pallidicorallinus</name>
    <dbReference type="NCBI Taxonomy" id="1259464"/>
    <lineage>
        <taxon>Bacteria</taxon>
        <taxon>Pseudomonadati</taxon>
        <taxon>Bacteroidota</taxon>
        <taxon>Sphingobacteriia</taxon>
        <taxon>Sphingobacteriales</taxon>
        <taxon>Sphingobacteriaceae</taxon>
        <taxon>Arcticibacter</taxon>
    </lineage>
</organism>
<comment type="caution">
    <text evidence="1">The sequence shown here is derived from an EMBL/GenBank/DDBJ whole genome shotgun (WGS) entry which is preliminary data.</text>
</comment>
<dbReference type="EMBL" id="PVTH01000001">
    <property type="protein sequence ID" value="PRY55495.1"/>
    <property type="molecule type" value="Genomic_DNA"/>
</dbReference>
<dbReference type="Proteomes" id="UP000238034">
    <property type="component" value="Unassembled WGS sequence"/>
</dbReference>
<keyword evidence="2" id="KW-1185">Reference proteome</keyword>
<protein>
    <submittedName>
        <fullName evidence="1">Uncharacterized protein</fullName>
    </submittedName>
</protein>
<dbReference type="AlphaFoldDB" id="A0A2T0UC32"/>
<evidence type="ECO:0000313" key="2">
    <source>
        <dbReference type="Proteomes" id="UP000238034"/>
    </source>
</evidence>